<dbReference type="EMBL" id="LSRQ01003156">
    <property type="protein sequence ID" value="OAY72306.1"/>
    <property type="molecule type" value="Genomic_DNA"/>
</dbReference>
<sequence length="79" mass="8851">LKYSQTQFNSAQKGLNVQPEVIFAPTVNQYIEPLPMDLQRSQAIPSNFIPAIEKGFKEASNRKLQLHPLSLISVIISVD</sequence>
<protein>
    <submittedName>
        <fullName evidence="1">Elongation factor G, mitochondrial</fullName>
    </submittedName>
</protein>
<evidence type="ECO:0000313" key="2">
    <source>
        <dbReference type="Proteomes" id="UP000092600"/>
    </source>
</evidence>
<reference evidence="1 2" key="1">
    <citation type="journal article" date="2016" name="DNA Res.">
        <title>The draft genome of MD-2 pineapple using hybrid error correction of long reads.</title>
        <authorList>
            <person name="Redwan R.M."/>
            <person name="Saidin A."/>
            <person name="Kumar S.V."/>
        </authorList>
    </citation>
    <scope>NUCLEOTIDE SEQUENCE [LARGE SCALE GENOMIC DNA]</scope>
    <source>
        <strain evidence="2">cv. MD2</strain>
        <tissue evidence="1">Leaf</tissue>
    </source>
</reference>
<dbReference type="Proteomes" id="UP000092600">
    <property type="component" value="Unassembled WGS sequence"/>
</dbReference>
<dbReference type="AlphaFoldDB" id="A0A199V5Z1"/>
<keyword evidence="1" id="KW-0648">Protein biosynthesis</keyword>
<gene>
    <name evidence="1" type="ORF">ACMD2_25706</name>
</gene>
<organism evidence="1 2">
    <name type="scientific">Ananas comosus</name>
    <name type="common">Pineapple</name>
    <name type="synonym">Ananas ananas</name>
    <dbReference type="NCBI Taxonomy" id="4615"/>
    <lineage>
        <taxon>Eukaryota</taxon>
        <taxon>Viridiplantae</taxon>
        <taxon>Streptophyta</taxon>
        <taxon>Embryophyta</taxon>
        <taxon>Tracheophyta</taxon>
        <taxon>Spermatophyta</taxon>
        <taxon>Magnoliopsida</taxon>
        <taxon>Liliopsida</taxon>
        <taxon>Poales</taxon>
        <taxon>Bromeliaceae</taxon>
        <taxon>Bromelioideae</taxon>
        <taxon>Ananas</taxon>
    </lineage>
</organism>
<accession>A0A199V5Z1</accession>
<feature type="non-terminal residue" evidence="1">
    <location>
        <position position="79"/>
    </location>
</feature>
<comment type="caution">
    <text evidence="1">The sequence shown here is derived from an EMBL/GenBank/DDBJ whole genome shotgun (WGS) entry which is preliminary data.</text>
</comment>
<proteinExistence type="predicted"/>
<dbReference type="GO" id="GO:0003746">
    <property type="term" value="F:translation elongation factor activity"/>
    <property type="evidence" value="ECO:0007669"/>
    <property type="project" value="UniProtKB-KW"/>
</dbReference>
<name>A0A199V5Z1_ANACO</name>
<keyword evidence="1" id="KW-0251">Elongation factor</keyword>
<feature type="non-terminal residue" evidence="1">
    <location>
        <position position="1"/>
    </location>
</feature>
<evidence type="ECO:0000313" key="1">
    <source>
        <dbReference type="EMBL" id="OAY72306.1"/>
    </source>
</evidence>